<dbReference type="InterPro" id="IPR050407">
    <property type="entry name" value="Geranylgeranyl_reductase"/>
</dbReference>
<dbReference type="Pfam" id="PF01494">
    <property type="entry name" value="FAD_binding_3"/>
    <property type="match status" value="1"/>
</dbReference>
<evidence type="ECO:0000313" key="2">
    <source>
        <dbReference type="EMBL" id="MCK8493010.1"/>
    </source>
</evidence>
<gene>
    <name evidence="2" type="ORF">M0L20_14170</name>
</gene>
<dbReference type="EMBL" id="JALPRF010000002">
    <property type="protein sequence ID" value="MCK8493010.1"/>
    <property type="molecule type" value="Genomic_DNA"/>
</dbReference>
<proteinExistence type="predicted"/>
<dbReference type="Proteomes" id="UP001202180">
    <property type="component" value="Unassembled WGS sequence"/>
</dbReference>
<dbReference type="Gene3D" id="3.50.50.60">
    <property type="entry name" value="FAD/NAD(P)-binding domain"/>
    <property type="match status" value="1"/>
</dbReference>
<dbReference type="SUPFAM" id="SSF51905">
    <property type="entry name" value="FAD/NAD(P)-binding domain"/>
    <property type="match status" value="1"/>
</dbReference>
<accession>A0ABT0HN67</accession>
<evidence type="ECO:0000259" key="1">
    <source>
        <dbReference type="Pfam" id="PF01494"/>
    </source>
</evidence>
<name>A0ABT0HN67_9BACT</name>
<dbReference type="InterPro" id="IPR002938">
    <property type="entry name" value="FAD-bd"/>
</dbReference>
<dbReference type="PANTHER" id="PTHR42685">
    <property type="entry name" value="GERANYLGERANYL DIPHOSPHATE REDUCTASE"/>
    <property type="match status" value="1"/>
</dbReference>
<protein>
    <submittedName>
        <fullName evidence="2">NAD(P)/FAD-dependent oxidoreductase</fullName>
    </submittedName>
</protein>
<dbReference type="InterPro" id="IPR036188">
    <property type="entry name" value="FAD/NAD-bd_sf"/>
</dbReference>
<evidence type="ECO:0000313" key="3">
    <source>
        <dbReference type="Proteomes" id="UP001202180"/>
    </source>
</evidence>
<keyword evidence="3" id="KW-1185">Reference proteome</keyword>
<dbReference type="RefSeq" id="WP_248477595.1">
    <property type="nucleotide sequence ID" value="NZ_JALPRF010000002.1"/>
</dbReference>
<feature type="domain" description="FAD-binding" evidence="1">
    <location>
        <begin position="18"/>
        <end position="321"/>
    </location>
</feature>
<dbReference type="PANTHER" id="PTHR42685:SF22">
    <property type="entry name" value="CONDITIONED MEDIUM FACTOR RECEPTOR 1"/>
    <property type="match status" value="1"/>
</dbReference>
<comment type="caution">
    <text evidence="2">The sequence shown here is derived from an EMBL/GenBank/DDBJ whole genome shotgun (WGS) entry which is preliminary data.</text>
</comment>
<sequence>MQRIPNAVRTATSSELNTDVVIIGGGLAGLISALELARAGHAVTLVERKTYPFHKVCGEYVSNEVRPYLQTLGIDPTALRAATINRFQVSAPSGRSLYAPLDLGGFGISRYTLDHELYQLGKAAGVQFLLNKQVDDVLVTKDLFIVSTSDRSTGETQTVNSRIVLGAFGKRTKLDKTLDRAFMRQPSPYIGVKYHIKTDFPTDLIALHNFADGYCGMSAIEDDKYCLCYLTTRSNLRQYGTIPAMERAVLCQNPQLKAVFENSEFLYEKPEVINEISFSPKQAVENHILMTGDSAGLITPFCGNGMAMAIHGAKLASGLASRFLKNQLTRLELEQRYQREWSAQFARRLWIGRTVQRLFGKAWLSEITVQALGVCTPALRGIMQQTHGTPIAV</sequence>
<organism evidence="2 3">
    <name type="scientific">Spirosoma liriopis</name>
    <dbReference type="NCBI Taxonomy" id="2937440"/>
    <lineage>
        <taxon>Bacteria</taxon>
        <taxon>Pseudomonadati</taxon>
        <taxon>Bacteroidota</taxon>
        <taxon>Cytophagia</taxon>
        <taxon>Cytophagales</taxon>
        <taxon>Cytophagaceae</taxon>
        <taxon>Spirosoma</taxon>
    </lineage>
</organism>
<reference evidence="2 3" key="1">
    <citation type="submission" date="2022-04" db="EMBL/GenBank/DDBJ databases">
        <title>Spirosoma sp. strain RP8 genome sequencing and assembly.</title>
        <authorList>
            <person name="Jung Y."/>
        </authorList>
    </citation>
    <scope>NUCLEOTIDE SEQUENCE [LARGE SCALE GENOMIC DNA]</scope>
    <source>
        <strain evidence="2 3">RP8</strain>
    </source>
</reference>
<dbReference type="PRINTS" id="PR00420">
    <property type="entry name" value="RNGMNOXGNASE"/>
</dbReference>